<dbReference type="Gene3D" id="1.10.3520.10">
    <property type="entry name" value="Glycolipid transfer protein"/>
    <property type="match status" value="1"/>
</dbReference>
<dbReference type="AlphaFoldDB" id="A0AAD9MXZ7"/>
<keyword evidence="9" id="KW-1185">Reference proteome</keyword>
<dbReference type="InterPro" id="IPR001849">
    <property type="entry name" value="PH_domain"/>
</dbReference>
<keyword evidence="4" id="KW-0813">Transport</keyword>
<organism evidence="8 9">
    <name type="scientific">Paralvinella palmiformis</name>
    <dbReference type="NCBI Taxonomy" id="53620"/>
    <lineage>
        <taxon>Eukaryota</taxon>
        <taxon>Metazoa</taxon>
        <taxon>Spiralia</taxon>
        <taxon>Lophotrochozoa</taxon>
        <taxon>Annelida</taxon>
        <taxon>Polychaeta</taxon>
        <taxon>Sedentaria</taxon>
        <taxon>Canalipalpata</taxon>
        <taxon>Terebellida</taxon>
        <taxon>Terebelliformia</taxon>
        <taxon>Alvinellidae</taxon>
        <taxon>Paralvinella</taxon>
    </lineage>
</organism>
<keyword evidence="5" id="KW-0333">Golgi apparatus</keyword>
<dbReference type="PANTHER" id="PTHR10219:SF25">
    <property type="entry name" value="PLECKSTRIN HOMOLOGY DOMAIN-CONTAINING FAMILY A MEMBER 8"/>
    <property type="match status" value="1"/>
</dbReference>
<dbReference type="PANTHER" id="PTHR10219">
    <property type="entry name" value="GLYCOLIPID TRANSFER PROTEIN-RELATED"/>
    <property type="match status" value="1"/>
</dbReference>
<dbReference type="EMBL" id="JAODUP010000430">
    <property type="protein sequence ID" value="KAK2149947.1"/>
    <property type="molecule type" value="Genomic_DNA"/>
</dbReference>
<evidence type="ECO:0000256" key="4">
    <source>
        <dbReference type="ARBA" id="ARBA00022448"/>
    </source>
</evidence>
<feature type="domain" description="PH" evidence="7">
    <location>
        <begin position="5"/>
        <end position="100"/>
    </location>
</feature>
<name>A0AAD9MXZ7_9ANNE</name>
<evidence type="ECO:0000256" key="6">
    <source>
        <dbReference type="ARBA" id="ARBA00023136"/>
    </source>
</evidence>
<dbReference type="GO" id="GO:0005794">
    <property type="term" value="C:Golgi apparatus"/>
    <property type="evidence" value="ECO:0007669"/>
    <property type="project" value="UniProtKB-SubCell"/>
</dbReference>
<dbReference type="PROSITE" id="PS50003">
    <property type="entry name" value="PH_DOMAIN"/>
    <property type="match status" value="1"/>
</dbReference>
<gene>
    <name evidence="8" type="ORF">LSH36_430g04076</name>
</gene>
<dbReference type="Pfam" id="PF00169">
    <property type="entry name" value="PH"/>
    <property type="match status" value="1"/>
</dbReference>
<dbReference type="FunFam" id="2.30.29.30:FF:000085">
    <property type="entry name" value="Pleckstrin homology domain-containing family A member 8"/>
    <property type="match status" value="1"/>
</dbReference>
<dbReference type="Pfam" id="PF08718">
    <property type="entry name" value="GLTP"/>
    <property type="match status" value="1"/>
</dbReference>
<dbReference type="GO" id="GO:1902387">
    <property type="term" value="F:ceramide 1-phosphate binding"/>
    <property type="evidence" value="ECO:0007669"/>
    <property type="project" value="TreeGrafter"/>
</dbReference>
<protein>
    <recommendedName>
        <fullName evidence="3">Pleckstrin homology domain-containing family A member 8</fullName>
    </recommendedName>
</protein>
<accession>A0AAD9MXZ7</accession>
<dbReference type="GO" id="GO:1902388">
    <property type="term" value="F:ceramide 1-phosphate transfer activity"/>
    <property type="evidence" value="ECO:0007669"/>
    <property type="project" value="TreeGrafter"/>
</dbReference>
<sequence length="521" mass="58246">MAEMVVILSGLATSNEGDAYGWQPRWFILENGILSYYKSQDDVVNGCKGSIKMAVCDVNVHATDPSRLDLIIPGEAHFYVKAATPQERQQWLVALGSAKACLTNGKPTQAPAEIPEEQLKAKKSELRLYCDLLMQQVHSVKSTVQETQPPSVQKLNEATSLLSATCDTFIKTLDDCMQLSSAQMSVNSPLNLDTTLSASPSKKSPSTKTVPWNVGNVQRSISVDSCYNLQDDAVLGNNILHGYIPISLKGRRPRRPRSNSRTYSEGSDVLADVVVTLNREVSVTTKEAVWLSRLHEVRQYLMEIEPDSLVPTYFTRMPVSFKDVHLDKEGHIPTKPFLDACRSILPIVEKLNSTAFTPVKLDIDGNIKKIYHKYSTAPEQFDTLQKIVLYEVTNKQHANPNSATVALLWLKRGLEFIHELALQYVSGVRDLGEAATTAYGKTLKCYHSWVVRGVFGLAVKKVPTKREFLQHLSQDVTDVEKTNYENSLLRNIDEYAVSMEEILKAINHFYAEHGLDSDEQV</sequence>
<dbReference type="GO" id="GO:0016020">
    <property type="term" value="C:membrane"/>
    <property type="evidence" value="ECO:0007669"/>
    <property type="project" value="UniProtKB-SubCell"/>
</dbReference>
<evidence type="ECO:0000313" key="8">
    <source>
        <dbReference type="EMBL" id="KAK2149947.1"/>
    </source>
</evidence>
<keyword evidence="6" id="KW-0472">Membrane</keyword>
<reference evidence="8" key="1">
    <citation type="journal article" date="2023" name="Mol. Biol. Evol.">
        <title>Third-Generation Sequencing Reveals the Adaptive Role of the Epigenome in Three Deep-Sea Polychaetes.</title>
        <authorList>
            <person name="Perez M."/>
            <person name="Aroh O."/>
            <person name="Sun Y."/>
            <person name="Lan Y."/>
            <person name="Juniper S.K."/>
            <person name="Young C.R."/>
            <person name="Angers B."/>
            <person name="Qian P.Y."/>
        </authorList>
    </citation>
    <scope>NUCLEOTIDE SEQUENCE</scope>
    <source>
        <strain evidence="8">P08H-3</strain>
    </source>
</reference>
<dbReference type="SUPFAM" id="SSF110004">
    <property type="entry name" value="Glycolipid transfer protein, GLTP"/>
    <property type="match status" value="1"/>
</dbReference>
<dbReference type="Gene3D" id="2.30.29.30">
    <property type="entry name" value="Pleckstrin-homology domain (PH domain)/Phosphotyrosine-binding domain (PTB)"/>
    <property type="match status" value="1"/>
</dbReference>
<dbReference type="SMART" id="SM00233">
    <property type="entry name" value="PH"/>
    <property type="match status" value="1"/>
</dbReference>
<comment type="caution">
    <text evidence="8">The sequence shown here is derived from an EMBL/GenBank/DDBJ whole genome shotgun (WGS) entry which is preliminary data.</text>
</comment>
<dbReference type="InterPro" id="IPR014830">
    <property type="entry name" value="Glycolipid_transfer_prot_dom"/>
</dbReference>
<dbReference type="GO" id="GO:0005829">
    <property type="term" value="C:cytosol"/>
    <property type="evidence" value="ECO:0007669"/>
    <property type="project" value="TreeGrafter"/>
</dbReference>
<dbReference type="InterPro" id="IPR011993">
    <property type="entry name" value="PH-like_dom_sf"/>
</dbReference>
<dbReference type="FunFam" id="1.10.3520.10:FF:000001">
    <property type="entry name" value="Pleckstrin domain-containing family A member 8"/>
    <property type="match status" value="1"/>
</dbReference>
<proteinExistence type="predicted"/>
<dbReference type="InterPro" id="IPR036497">
    <property type="entry name" value="GLTP_sf"/>
</dbReference>
<evidence type="ECO:0000256" key="3">
    <source>
        <dbReference type="ARBA" id="ARBA00016588"/>
    </source>
</evidence>
<dbReference type="SUPFAM" id="SSF50729">
    <property type="entry name" value="PH domain-like"/>
    <property type="match status" value="1"/>
</dbReference>
<comment type="subcellular location">
    <subcellularLocation>
        <location evidence="2">Golgi apparatus</location>
        <location evidence="2">trans-Golgi network membrane</location>
    </subcellularLocation>
    <subcellularLocation>
        <location evidence="1">Membrane</location>
        <topology evidence="1">Peripheral membrane protein</topology>
    </subcellularLocation>
</comment>
<evidence type="ECO:0000256" key="1">
    <source>
        <dbReference type="ARBA" id="ARBA00004170"/>
    </source>
</evidence>
<evidence type="ECO:0000313" key="9">
    <source>
        <dbReference type="Proteomes" id="UP001208570"/>
    </source>
</evidence>
<evidence type="ECO:0000259" key="7">
    <source>
        <dbReference type="PROSITE" id="PS50003"/>
    </source>
</evidence>
<dbReference type="Proteomes" id="UP001208570">
    <property type="component" value="Unassembled WGS sequence"/>
</dbReference>
<evidence type="ECO:0000256" key="5">
    <source>
        <dbReference type="ARBA" id="ARBA00023034"/>
    </source>
</evidence>
<evidence type="ECO:0000256" key="2">
    <source>
        <dbReference type="ARBA" id="ARBA00004198"/>
    </source>
</evidence>